<evidence type="ECO:0008006" key="3">
    <source>
        <dbReference type="Google" id="ProtNLM"/>
    </source>
</evidence>
<name>A0A1C3E9G8_9GAMM</name>
<dbReference type="RefSeq" id="WP_068905414.1">
    <property type="nucleotide sequence ID" value="NZ_JBHUIF010000013.1"/>
</dbReference>
<evidence type="ECO:0000313" key="1">
    <source>
        <dbReference type="EMBL" id="ODA29882.1"/>
    </source>
</evidence>
<gene>
    <name evidence="1" type="ORF">A8L45_21530</name>
</gene>
<dbReference type="EMBL" id="LYBM01000061">
    <property type="protein sequence ID" value="ODA29882.1"/>
    <property type="molecule type" value="Genomic_DNA"/>
</dbReference>
<evidence type="ECO:0000313" key="2">
    <source>
        <dbReference type="Proteomes" id="UP000094936"/>
    </source>
</evidence>
<proteinExistence type="predicted"/>
<keyword evidence="2" id="KW-1185">Reference proteome</keyword>
<comment type="caution">
    <text evidence="1">The sequence shown here is derived from an EMBL/GenBank/DDBJ whole genome shotgun (WGS) entry which is preliminary data.</text>
</comment>
<organism evidence="1 2">
    <name type="scientific">Veronia pacifica</name>
    <dbReference type="NCBI Taxonomy" id="1080227"/>
    <lineage>
        <taxon>Bacteria</taxon>
        <taxon>Pseudomonadati</taxon>
        <taxon>Pseudomonadota</taxon>
        <taxon>Gammaproteobacteria</taxon>
        <taxon>Vibrionales</taxon>
        <taxon>Vibrionaceae</taxon>
        <taxon>Veronia</taxon>
    </lineage>
</organism>
<accession>A0A1C3E9G8</accession>
<protein>
    <recommendedName>
        <fullName evidence="3">DNA-binding protein</fullName>
    </recommendedName>
</protein>
<dbReference type="STRING" id="1080227.A8L45_21530"/>
<dbReference type="AlphaFoldDB" id="A0A1C3E9G8"/>
<sequence length="80" mass="9059">MSTADNVEPKITIAEFKEALGIPPKCMFVTSDHILAFFGISTMTLWRWRQKDFPAPKGNSNPGRYFIPEVVGYVNKTHTI</sequence>
<dbReference type="Proteomes" id="UP000094936">
    <property type="component" value="Unassembled WGS sequence"/>
</dbReference>
<dbReference type="OrthoDB" id="5298532at2"/>
<reference evidence="1 2" key="1">
    <citation type="submission" date="2016-05" db="EMBL/GenBank/DDBJ databases">
        <title>Genomic Taxonomy of the Vibrionaceae.</title>
        <authorList>
            <person name="Gomez-Gil B."/>
            <person name="Enciso-Ibarra J."/>
        </authorList>
    </citation>
    <scope>NUCLEOTIDE SEQUENCE [LARGE SCALE GENOMIC DNA]</scope>
    <source>
        <strain evidence="1 2">CAIM 1920</strain>
    </source>
</reference>